<proteinExistence type="predicted"/>
<organism evidence="2 3">
    <name type="scientific">Hohenbuehelia grisea</name>
    <dbReference type="NCBI Taxonomy" id="104357"/>
    <lineage>
        <taxon>Eukaryota</taxon>
        <taxon>Fungi</taxon>
        <taxon>Dikarya</taxon>
        <taxon>Basidiomycota</taxon>
        <taxon>Agaricomycotina</taxon>
        <taxon>Agaricomycetes</taxon>
        <taxon>Agaricomycetidae</taxon>
        <taxon>Agaricales</taxon>
        <taxon>Pleurotineae</taxon>
        <taxon>Pleurotaceae</taxon>
        <taxon>Hohenbuehelia</taxon>
    </lineage>
</organism>
<evidence type="ECO:0000313" key="3">
    <source>
        <dbReference type="Proteomes" id="UP001556367"/>
    </source>
</evidence>
<sequence>MPPTSRAYADYNVLSELADVSEAALIEKLQASLAFCHSWMYNRRRLEAHTYPAWDQIMASFAALDPSLVDAPQFPIYTLSPSGVDPDESFRTVADGDAKNGSPDYALLCLRYRRKQGADIPEYKVLSRGKEPLPLGNLPWTTLPRWDELVVDYVGIPLFAELKKFPSRTHIDGKRFFEELRDLLKNAMSQLEDYAKILFSDPLRRNQDSVVLVAAVGEWWRWRVMHRNETGLERPEKPVPVELTEDIDDSEEEEEEDEEEQGGADVDWSPDAEKKKKTTKTKRTKLNKVQQRAIKQAEKDKHIVEARVKKWREQRKAGGDDPTPLRFLDQEDLGDVVKNIENVLPVGQLWSGLLFLGSAASNQRMWYLRNRLASIVAH</sequence>
<name>A0ABR3JQJ0_9AGAR</name>
<dbReference type="EMBL" id="JASNQZ010000005">
    <property type="protein sequence ID" value="KAL0957602.1"/>
    <property type="molecule type" value="Genomic_DNA"/>
</dbReference>
<gene>
    <name evidence="2" type="ORF">HGRIS_001386</name>
</gene>
<accession>A0ABR3JQJ0</accession>
<protein>
    <submittedName>
        <fullName evidence="2">Uncharacterized protein</fullName>
    </submittedName>
</protein>
<keyword evidence="3" id="KW-1185">Reference proteome</keyword>
<evidence type="ECO:0000256" key="1">
    <source>
        <dbReference type="SAM" id="MobiDB-lite"/>
    </source>
</evidence>
<feature type="region of interest" description="Disordered" evidence="1">
    <location>
        <begin position="233"/>
        <end position="292"/>
    </location>
</feature>
<feature type="compositionally biased region" description="Acidic residues" evidence="1">
    <location>
        <begin position="243"/>
        <end position="262"/>
    </location>
</feature>
<reference evidence="3" key="1">
    <citation type="submission" date="2024-06" db="EMBL/GenBank/DDBJ databases">
        <title>Multi-omics analyses provide insights into the biosynthesis of the anticancer antibiotic pleurotin in Hohenbuehelia grisea.</title>
        <authorList>
            <person name="Weaver J.A."/>
            <person name="Alberti F."/>
        </authorList>
    </citation>
    <scope>NUCLEOTIDE SEQUENCE [LARGE SCALE GENOMIC DNA]</scope>
    <source>
        <strain evidence="3">T-177</strain>
    </source>
</reference>
<feature type="compositionally biased region" description="Basic residues" evidence="1">
    <location>
        <begin position="275"/>
        <end position="286"/>
    </location>
</feature>
<comment type="caution">
    <text evidence="2">The sequence shown here is derived from an EMBL/GenBank/DDBJ whole genome shotgun (WGS) entry which is preliminary data.</text>
</comment>
<dbReference type="Proteomes" id="UP001556367">
    <property type="component" value="Unassembled WGS sequence"/>
</dbReference>
<evidence type="ECO:0000313" key="2">
    <source>
        <dbReference type="EMBL" id="KAL0957602.1"/>
    </source>
</evidence>